<feature type="transmembrane region" description="Helical" evidence="1">
    <location>
        <begin position="108"/>
        <end position="140"/>
    </location>
</feature>
<dbReference type="Proteomes" id="UP001319180">
    <property type="component" value="Unassembled WGS sequence"/>
</dbReference>
<dbReference type="RefSeq" id="WP_254090348.1">
    <property type="nucleotide sequence ID" value="NZ_JAHESC010000013.1"/>
</dbReference>
<organism evidence="2 3">
    <name type="scientific">Dawidia soli</name>
    <dbReference type="NCBI Taxonomy" id="2782352"/>
    <lineage>
        <taxon>Bacteria</taxon>
        <taxon>Pseudomonadati</taxon>
        <taxon>Bacteroidota</taxon>
        <taxon>Cytophagia</taxon>
        <taxon>Cytophagales</taxon>
        <taxon>Chryseotaleaceae</taxon>
        <taxon>Dawidia</taxon>
    </lineage>
</organism>
<comment type="caution">
    <text evidence="2">The sequence shown here is derived from an EMBL/GenBank/DDBJ whole genome shotgun (WGS) entry which is preliminary data.</text>
</comment>
<feature type="transmembrane region" description="Helical" evidence="1">
    <location>
        <begin position="68"/>
        <end position="87"/>
    </location>
</feature>
<dbReference type="AlphaFoldDB" id="A0AAP2D8B2"/>
<name>A0AAP2D8B2_9BACT</name>
<sequence>MTWTFINSYKSEWIKRRRSLASWLVVVGAFFTPAVVVVARLAHASGLPKVYASEGFWMNHWSTSWESMAVFLLPMGVMLSASLITQLEYKNNTWKQVHTTPLRYTTIYFSKLAVILTLVVAFFVLFNVGIVISALVPPLVLGDVPFPGYPDVLFFLKENSYYFLDCLPIVALQYLISLNYRNFLVPVGAGFLLWVASIGVLRWKYSYIMPYSYTMFNFLGASERGKAIIPAVNFHWIAVAYFVVFVVVGYVLYVNKKVKG</sequence>
<dbReference type="Pfam" id="PF12730">
    <property type="entry name" value="ABC2_membrane_4"/>
    <property type="match status" value="1"/>
</dbReference>
<feature type="transmembrane region" description="Helical" evidence="1">
    <location>
        <begin position="160"/>
        <end position="176"/>
    </location>
</feature>
<dbReference type="EMBL" id="JAHESC010000013">
    <property type="protein sequence ID" value="MBT1687114.1"/>
    <property type="molecule type" value="Genomic_DNA"/>
</dbReference>
<accession>A0AAP2D8B2</accession>
<keyword evidence="1" id="KW-0812">Transmembrane</keyword>
<keyword evidence="3" id="KW-1185">Reference proteome</keyword>
<gene>
    <name evidence="2" type="ORF">KK078_11120</name>
</gene>
<proteinExistence type="predicted"/>
<dbReference type="PANTHER" id="PTHR37305:SF1">
    <property type="entry name" value="MEMBRANE PROTEIN"/>
    <property type="match status" value="1"/>
</dbReference>
<dbReference type="CDD" id="cd21809">
    <property type="entry name" value="ABC-2_lan_permease-like"/>
    <property type="match status" value="1"/>
</dbReference>
<evidence type="ECO:0000313" key="3">
    <source>
        <dbReference type="Proteomes" id="UP001319180"/>
    </source>
</evidence>
<keyword evidence="1" id="KW-0472">Membrane</keyword>
<feature type="transmembrane region" description="Helical" evidence="1">
    <location>
        <begin position="234"/>
        <end position="254"/>
    </location>
</feature>
<keyword evidence="1" id="KW-1133">Transmembrane helix</keyword>
<evidence type="ECO:0000313" key="2">
    <source>
        <dbReference type="EMBL" id="MBT1687114.1"/>
    </source>
</evidence>
<evidence type="ECO:0000256" key="1">
    <source>
        <dbReference type="SAM" id="Phobius"/>
    </source>
</evidence>
<feature type="transmembrane region" description="Helical" evidence="1">
    <location>
        <begin position="183"/>
        <end position="203"/>
    </location>
</feature>
<dbReference type="PANTHER" id="PTHR37305">
    <property type="entry name" value="INTEGRAL MEMBRANE PROTEIN-RELATED"/>
    <property type="match status" value="1"/>
</dbReference>
<reference evidence="2 3" key="1">
    <citation type="submission" date="2021-05" db="EMBL/GenBank/DDBJ databases">
        <title>A Polyphasic approach of four new species of the genus Ohtaekwangia: Ohtaekwangia histidinii sp. nov., Ohtaekwangia cretensis sp. nov., Ohtaekwangia indiensis sp. nov., Ohtaekwangia reichenbachii sp. nov. from diverse environment.</title>
        <authorList>
            <person name="Octaviana S."/>
        </authorList>
    </citation>
    <scope>NUCLEOTIDE SEQUENCE [LARGE SCALE GENOMIC DNA]</scope>
    <source>
        <strain evidence="2 3">PWU37</strain>
    </source>
</reference>
<protein>
    <submittedName>
        <fullName evidence="2">ABC transporter permease</fullName>
    </submittedName>
</protein>